<evidence type="ECO:0000313" key="1">
    <source>
        <dbReference type="EMBL" id="GMH01373.1"/>
    </source>
</evidence>
<organism evidence="1 2">
    <name type="scientific">Nepenthes gracilis</name>
    <name type="common">Slender pitcher plant</name>
    <dbReference type="NCBI Taxonomy" id="150966"/>
    <lineage>
        <taxon>Eukaryota</taxon>
        <taxon>Viridiplantae</taxon>
        <taxon>Streptophyta</taxon>
        <taxon>Embryophyta</taxon>
        <taxon>Tracheophyta</taxon>
        <taxon>Spermatophyta</taxon>
        <taxon>Magnoliopsida</taxon>
        <taxon>eudicotyledons</taxon>
        <taxon>Gunneridae</taxon>
        <taxon>Pentapetalae</taxon>
        <taxon>Caryophyllales</taxon>
        <taxon>Nepenthaceae</taxon>
        <taxon>Nepenthes</taxon>
    </lineage>
</organism>
<evidence type="ECO:0000313" key="2">
    <source>
        <dbReference type="Proteomes" id="UP001279734"/>
    </source>
</evidence>
<comment type="caution">
    <text evidence="1">The sequence shown here is derived from an EMBL/GenBank/DDBJ whole genome shotgun (WGS) entry which is preliminary data.</text>
</comment>
<protein>
    <submittedName>
        <fullName evidence="1">Uncharacterized protein</fullName>
    </submittedName>
</protein>
<dbReference type="EMBL" id="BSYO01000002">
    <property type="protein sequence ID" value="GMH01373.1"/>
    <property type="molecule type" value="Genomic_DNA"/>
</dbReference>
<reference evidence="1" key="1">
    <citation type="submission" date="2023-05" db="EMBL/GenBank/DDBJ databases">
        <title>Nepenthes gracilis genome sequencing.</title>
        <authorList>
            <person name="Fukushima K."/>
        </authorList>
    </citation>
    <scope>NUCLEOTIDE SEQUENCE</scope>
    <source>
        <strain evidence="1">SING2019-196</strain>
    </source>
</reference>
<dbReference type="AlphaFoldDB" id="A0AAD3RZ32"/>
<accession>A0AAD3RZ32</accession>
<sequence length="97" mass="11028">MLDRLLLDHDLLAIDWPGVSYPIEEEEEPSKPRLKDNYPFWSFIVPTREFDVSGRLFGTGKYFGLLACPLIQGSLVVVPWELVCPLAPRSCHIGRLS</sequence>
<name>A0AAD3RZ32_NEPGR</name>
<dbReference type="Proteomes" id="UP001279734">
    <property type="component" value="Unassembled WGS sequence"/>
</dbReference>
<proteinExistence type="predicted"/>
<keyword evidence="2" id="KW-1185">Reference proteome</keyword>
<gene>
    <name evidence="1" type="ORF">Nepgr_003212</name>
</gene>